<keyword evidence="4" id="KW-1185">Reference proteome</keyword>
<reference evidence="3 4" key="1">
    <citation type="submission" date="2020-02" db="EMBL/GenBank/DDBJ databases">
        <title>Ideonella bacterium strain TBM-1.</title>
        <authorList>
            <person name="Chen W.-M."/>
        </authorList>
    </citation>
    <scope>NUCLEOTIDE SEQUENCE [LARGE SCALE GENOMIC DNA]</scope>
    <source>
        <strain evidence="3 4">TBM-1</strain>
    </source>
</reference>
<dbReference type="Pfam" id="PF10670">
    <property type="entry name" value="DUF4198"/>
    <property type="match status" value="1"/>
</dbReference>
<feature type="region of interest" description="Disordered" evidence="1">
    <location>
        <begin position="251"/>
        <end position="283"/>
    </location>
</feature>
<dbReference type="EMBL" id="JAAGOH010000057">
    <property type="protein sequence ID" value="NDY93989.1"/>
    <property type="molecule type" value="Genomic_DNA"/>
</dbReference>
<protein>
    <submittedName>
        <fullName evidence="3">DUF4198 domain-containing protein</fullName>
    </submittedName>
</protein>
<name>A0A7C9PKE9_9BURK</name>
<evidence type="ECO:0000256" key="1">
    <source>
        <dbReference type="SAM" id="MobiDB-lite"/>
    </source>
</evidence>
<proteinExistence type="predicted"/>
<accession>A0A7C9PKE9</accession>
<keyword evidence="2" id="KW-0732">Signal</keyword>
<dbReference type="InterPro" id="IPR019613">
    <property type="entry name" value="DUF4198"/>
</dbReference>
<organism evidence="3 4">
    <name type="scientific">Ideonella livida</name>
    <dbReference type="NCBI Taxonomy" id="2707176"/>
    <lineage>
        <taxon>Bacteria</taxon>
        <taxon>Pseudomonadati</taxon>
        <taxon>Pseudomonadota</taxon>
        <taxon>Betaproteobacteria</taxon>
        <taxon>Burkholderiales</taxon>
        <taxon>Sphaerotilaceae</taxon>
        <taxon>Ideonella</taxon>
    </lineage>
</organism>
<sequence length="297" mass="31719">MTARPLSPALRTLALIATLGTLPAAQAHMTWILPNASHLDGKEATVSVDAAVSEDLFHFDRALKLDTLVITGPDGQPREAENLSAARHRSSFDLKLVQDGTYRLSHVSRGLMGSWKQGSETKRFRGTAESFAKEVPAQAEILSLTATHTRHQTFVSKEQTGPLRFQPEGQGLEVLPLGPVTDLSAGDTTRLQLLFNGQPLPGASLKLLRDGNRYRYKLGEQVLTSDAQGVVTLAWAEAGRYYLAISHGDRPPAPPAGATPSTGPSAAPPAPAPGSAGTRDKPLQRASLAVTFEVLPR</sequence>
<dbReference type="RefSeq" id="WP_163460009.1">
    <property type="nucleotide sequence ID" value="NZ_JAAGOH010000057.1"/>
</dbReference>
<evidence type="ECO:0000313" key="3">
    <source>
        <dbReference type="EMBL" id="NDY93989.1"/>
    </source>
</evidence>
<evidence type="ECO:0000313" key="4">
    <source>
        <dbReference type="Proteomes" id="UP000484255"/>
    </source>
</evidence>
<evidence type="ECO:0000256" key="2">
    <source>
        <dbReference type="SAM" id="SignalP"/>
    </source>
</evidence>
<dbReference type="AlphaFoldDB" id="A0A7C9PKE9"/>
<feature type="chain" id="PRO_5028859414" evidence="2">
    <location>
        <begin position="28"/>
        <end position="297"/>
    </location>
</feature>
<dbReference type="Proteomes" id="UP000484255">
    <property type="component" value="Unassembled WGS sequence"/>
</dbReference>
<comment type="caution">
    <text evidence="3">The sequence shown here is derived from an EMBL/GenBank/DDBJ whole genome shotgun (WGS) entry which is preliminary data.</text>
</comment>
<feature type="signal peptide" evidence="2">
    <location>
        <begin position="1"/>
        <end position="27"/>
    </location>
</feature>
<gene>
    <name evidence="3" type="ORF">G3A44_22620</name>
</gene>